<proteinExistence type="predicted"/>
<dbReference type="Proteomes" id="UP000248840">
    <property type="component" value="Unassembled WGS sequence"/>
</dbReference>
<comment type="caution">
    <text evidence="3">The sequence shown here is derived from an EMBL/GenBank/DDBJ whole genome shotgun (WGS) entry which is preliminary data.</text>
</comment>
<feature type="domain" description="PG-1098 ferredoxin-like" evidence="2">
    <location>
        <begin position="278"/>
        <end position="320"/>
    </location>
</feature>
<dbReference type="InterPro" id="IPR041497">
    <property type="entry name" value="Thump-like"/>
</dbReference>
<dbReference type="InterPro" id="IPR029063">
    <property type="entry name" value="SAM-dependent_MTases_sf"/>
</dbReference>
<reference evidence="3 4" key="1">
    <citation type="submission" date="2018-06" db="EMBL/GenBank/DDBJ databases">
        <title>Genomic Encyclopedia of Archaeal and Bacterial Type Strains, Phase II (KMG-II): from individual species to whole genera.</title>
        <authorList>
            <person name="Goeker M."/>
        </authorList>
    </citation>
    <scope>NUCLEOTIDE SEQUENCE [LARGE SCALE GENOMIC DNA]</scope>
    <source>
        <strain evidence="3 4">DSM 25663</strain>
    </source>
</reference>
<organism evidence="3 4">
    <name type="scientific">Flavobacterium aciduliphilum</name>
    <dbReference type="NCBI Taxonomy" id="1101402"/>
    <lineage>
        <taxon>Bacteria</taxon>
        <taxon>Pseudomonadati</taxon>
        <taxon>Bacteroidota</taxon>
        <taxon>Flavobacteriia</taxon>
        <taxon>Flavobacteriales</taxon>
        <taxon>Flavobacteriaceae</taxon>
        <taxon>Flavobacterium</taxon>
    </lineage>
</organism>
<sequence length="393" mass="45240">MNYDALLRQEVQDFIQENTTREISALALQKNPFPDLDYKLILNQIEARAKCQQKLPTWHQATGLIFPSKVSIEQTSSEIAAAYKSQLVSGNRLIDMTGGFGVDSYYFAKQMNAVIHCELDENLSQWVAHNYKKLGSTNITCVANDGLTYLEQQQERFDWIYIDPSRRNEVKGKVFLLKDCTPDVVSLMDCYFQYSNQILIKTAPLLDLKAGLKDFQFVKCIHIVAVENEVKELLWELEYHYSGAVTIKTRNFTKNHCDTFDFEMTSETLTSLALPQQYLYEPNSALMKSGGFVALANHYNIPKLHSHSHLFTSDSYIDFPGRRFEIVSVFPYTKKDMATHFTFKKANISIRNFPESVETIRKKWNISDGGTLYSFFTTDKNDQKIVLLCHKIN</sequence>
<dbReference type="Pfam" id="PF18096">
    <property type="entry name" value="Thump_like"/>
    <property type="match status" value="1"/>
</dbReference>
<dbReference type="AlphaFoldDB" id="A0A328YH17"/>
<gene>
    <name evidence="3" type="ORF">CLV55_105184</name>
</gene>
<dbReference type="InterPro" id="IPR054168">
    <property type="entry name" value="PG_1098_Fer"/>
</dbReference>
<evidence type="ECO:0000313" key="4">
    <source>
        <dbReference type="Proteomes" id="UP000248840"/>
    </source>
</evidence>
<protein>
    <submittedName>
        <fullName evidence="3">Uncharacterized protein</fullName>
    </submittedName>
</protein>
<evidence type="ECO:0000313" key="3">
    <source>
        <dbReference type="EMBL" id="RAR72614.1"/>
    </source>
</evidence>
<evidence type="ECO:0000259" key="2">
    <source>
        <dbReference type="Pfam" id="PF22013"/>
    </source>
</evidence>
<dbReference type="RefSeq" id="WP_112113091.1">
    <property type="nucleotide sequence ID" value="NZ_QLSZ01000005.1"/>
</dbReference>
<feature type="domain" description="THUMP-like" evidence="1">
    <location>
        <begin position="321"/>
        <end position="391"/>
    </location>
</feature>
<keyword evidence="4" id="KW-1185">Reference proteome</keyword>
<dbReference type="SUPFAM" id="SSF53335">
    <property type="entry name" value="S-adenosyl-L-methionine-dependent methyltransferases"/>
    <property type="match status" value="1"/>
</dbReference>
<evidence type="ECO:0000259" key="1">
    <source>
        <dbReference type="Pfam" id="PF18096"/>
    </source>
</evidence>
<dbReference type="Pfam" id="PF22013">
    <property type="entry name" value="PG_1098_Fer"/>
    <property type="match status" value="1"/>
</dbReference>
<dbReference type="OrthoDB" id="1000417at2"/>
<dbReference type="Gene3D" id="1.10.10.1110">
    <property type="entry name" value="Methyltransferase PG1098, N-terminal domain"/>
    <property type="match status" value="1"/>
</dbReference>
<dbReference type="Gene3D" id="3.40.50.150">
    <property type="entry name" value="Vaccinia Virus protein VP39"/>
    <property type="match status" value="1"/>
</dbReference>
<dbReference type="EMBL" id="QLSZ01000005">
    <property type="protein sequence ID" value="RAR72614.1"/>
    <property type="molecule type" value="Genomic_DNA"/>
</dbReference>
<accession>A0A328YH17</accession>
<name>A0A328YH17_9FLAO</name>